<evidence type="ECO:0000256" key="1">
    <source>
        <dbReference type="SAM" id="Phobius"/>
    </source>
</evidence>
<feature type="transmembrane region" description="Helical" evidence="1">
    <location>
        <begin position="59"/>
        <end position="78"/>
    </location>
</feature>
<reference evidence="2 3" key="1">
    <citation type="submission" date="2020-08" db="EMBL/GenBank/DDBJ databases">
        <title>Genomic Encyclopedia of Type Strains, Phase IV (KMG-IV): sequencing the most valuable type-strain genomes for metagenomic binning, comparative biology and taxonomic classification.</title>
        <authorList>
            <person name="Goeker M."/>
        </authorList>
    </citation>
    <scope>NUCLEOTIDE SEQUENCE [LARGE SCALE GENOMIC DNA]</scope>
    <source>
        <strain evidence="2 3">DSM 27057</strain>
    </source>
</reference>
<feature type="transmembrane region" description="Helical" evidence="1">
    <location>
        <begin position="6"/>
        <end position="23"/>
    </location>
</feature>
<dbReference type="EMBL" id="JACIDX010000006">
    <property type="protein sequence ID" value="MBB3955004.1"/>
    <property type="molecule type" value="Genomic_DNA"/>
</dbReference>
<keyword evidence="1" id="KW-0812">Transmembrane</keyword>
<dbReference type="RefSeq" id="WP_183624934.1">
    <property type="nucleotide sequence ID" value="NZ_JACIDX010000006.1"/>
</dbReference>
<keyword evidence="1" id="KW-0472">Membrane</keyword>
<name>A0A7W6CEF3_9SPHN</name>
<keyword evidence="1" id="KW-1133">Transmembrane helix</keyword>
<keyword evidence="3" id="KW-1185">Reference proteome</keyword>
<accession>A0A7W6CEF3</accession>
<gene>
    <name evidence="2" type="ORF">GGR38_001953</name>
</gene>
<proteinExistence type="predicted"/>
<evidence type="ECO:0000313" key="3">
    <source>
        <dbReference type="Proteomes" id="UP000548867"/>
    </source>
</evidence>
<evidence type="ECO:0000313" key="2">
    <source>
        <dbReference type="EMBL" id="MBB3955004.1"/>
    </source>
</evidence>
<protein>
    <submittedName>
        <fullName evidence="2">Uncharacterized protein</fullName>
    </submittedName>
</protein>
<dbReference type="AlphaFoldDB" id="A0A7W6CEF3"/>
<feature type="transmembrane region" description="Helical" evidence="1">
    <location>
        <begin position="30"/>
        <end position="47"/>
    </location>
</feature>
<comment type="caution">
    <text evidence="2">The sequence shown here is derived from an EMBL/GenBank/DDBJ whole genome shotgun (WGS) entry which is preliminary data.</text>
</comment>
<sequence>MTDILSSALNFSLWLCLLLATRYRWNKSIVFFAFGAFIFLRALEWVTPLEIKMPSHVGHPVNIGLELATLGMVLWFLFNHSRWKRPETN</sequence>
<organism evidence="2 3">
    <name type="scientific">Novosphingobium sediminicola</name>
    <dbReference type="NCBI Taxonomy" id="563162"/>
    <lineage>
        <taxon>Bacteria</taxon>
        <taxon>Pseudomonadati</taxon>
        <taxon>Pseudomonadota</taxon>
        <taxon>Alphaproteobacteria</taxon>
        <taxon>Sphingomonadales</taxon>
        <taxon>Sphingomonadaceae</taxon>
        <taxon>Novosphingobium</taxon>
    </lineage>
</organism>
<dbReference type="Proteomes" id="UP000548867">
    <property type="component" value="Unassembled WGS sequence"/>
</dbReference>